<dbReference type="EMBL" id="UINC01195817">
    <property type="protein sequence ID" value="SVE12560.1"/>
    <property type="molecule type" value="Genomic_DNA"/>
</dbReference>
<dbReference type="InterPro" id="IPR036291">
    <property type="entry name" value="NAD(P)-bd_dom_sf"/>
</dbReference>
<accession>A0A383AYE1</accession>
<name>A0A383AYE1_9ZZZZ</name>
<dbReference type="Gene3D" id="3.40.50.720">
    <property type="entry name" value="NAD(P)-binding Rossmann-like Domain"/>
    <property type="match status" value="1"/>
</dbReference>
<evidence type="ECO:0000313" key="2">
    <source>
        <dbReference type="EMBL" id="SVE12560.1"/>
    </source>
</evidence>
<dbReference type="GO" id="GO:0000166">
    <property type="term" value="F:nucleotide binding"/>
    <property type="evidence" value="ECO:0007669"/>
    <property type="project" value="InterPro"/>
</dbReference>
<dbReference type="AlphaFoldDB" id="A0A383AYE1"/>
<feature type="domain" description="Gfo/Idh/MocA-like oxidoreductase N-terminal" evidence="1">
    <location>
        <begin position="4"/>
        <end position="123"/>
    </location>
</feature>
<dbReference type="SUPFAM" id="SSF51735">
    <property type="entry name" value="NAD(P)-binding Rossmann-fold domains"/>
    <property type="match status" value="1"/>
</dbReference>
<dbReference type="PANTHER" id="PTHR43377">
    <property type="entry name" value="BILIVERDIN REDUCTASE A"/>
    <property type="match status" value="1"/>
</dbReference>
<dbReference type="SUPFAM" id="SSF55347">
    <property type="entry name" value="Glyceraldehyde-3-phosphate dehydrogenase-like, C-terminal domain"/>
    <property type="match status" value="1"/>
</dbReference>
<dbReference type="Gene3D" id="3.30.360.10">
    <property type="entry name" value="Dihydrodipicolinate Reductase, domain 2"/>
    <property type="match status" value="1"/>
</dbReference>
<reference evidence="2" key="1">
    <citation type="submission" date="2018-05" db="EMBL/GenBank/DDBJ databases">
        <authorList>
            <person name="Lanie J.A."/>
            <person name="Ng W.-L."/>
            <person name="Kazmierczak K.M."/>
            <person name="Andrzejewski T.M."/>
            <person name="Davidsen T.M."/>
            <person name="Wayne K.J."/>
            <person name="Tettelin H."/>
            <person name="Glass J.I."/>
            <person name="Rusch D."/>
            <person name="Podicherti R."/>
            <person name="Tsui H.-C.T."/>
            <person name="Winkler M.E."/>
        </authorList>
    </citation>
    <scope>NUCLEOTIDE SEQUENCE</scope>
</reference>
<evidence type="ECO:0000259" key="1">
    <source>
        <dbReference type="Pfam" id="PF01408"/>
    </source>
</evidence>
<sequence>MKNIGVAVIGLGGIGTLRAHSCAQIPQVGHLAICDIDPGKLDKFSETIKADIVTENYEEAINDERIQAVIVSTDEESHYGPAKLAAELGKPVLIEKPFVLNLDEADDIIAKAKQNGSLAFVGYTQRFRKRYLLAKESVEAGHLGDVVMAFGKIYVTRAVGEAVARRSPNTTPSINTLTYMVDLILWYMEGKTPVEVYARSASKVFKPYNRDDFQWMIVTFDD</sequence>
<organism evidence="2">
    <name type="scientific">marine metagenome</name>
    <dbReference type="NCBI Taxonomy" id="408172"/>
    <lineage>
        <taxon>unclassified sequences</taxon>
        <taxon>metagenomes</taxon>
        <taxon>ecological metagenomes</taxon>
    </lineage>
</organism>
<dbReference type="PANTHER" id="PTHR43377:SF1">
    <property type="entry name" value="BILIVERDIN REDUCTASE A"/>
    <property type="match status" value="1"/>
</dbReference>
<proteinExistence type="predicted"/>
<dbReference type="InterPro" id="IPR051450">
    <property type="entry name" value="Gfo/Idh/MocA_Oxidoreductases"/>
</dbReference>
<protein>
    <recommendedName>
        <fullName evidence="1">Gfo/Idh/MocA-like oxidoreductase N-terminal domain-containing protein</fullName>
    </recommendedName>
</protein>
<dbReference type="InterPro" id="IPR000683">
    <property type="entry name" value="Gfo/Idh/MocA-like_OxRdtase_N"/>
</dbReference>
<gene>
    <name evidence="2" type="ORF">METZ01_LOCUS465414</name>
</gene>
<dbReference type="Pfam" id="PF01408">
    <property type="entry name" value="GFO_IDH_MocA"/>
    <property type="match status" value="1"/>
</dbReference>
<feature type="non-terminal residue" evidence="2">
    <location>
        <position position="222"/>
    </location>
</feature>